<evidence type="ECO:0000256" key="16">
    <source>
        <dbReference type="RuleBase" id="RU004011"/>
    </source>
</evidence>
<evidence type="ECO:0000256" key="7">
    <source>
        <dbReference type="ARBA" id="ARBA00022679"/>
    </source>
</evidence>
<dbReference type="RefSeq" id="WP_024496185.1">
    <property type="nucleotide sequence ID" value="NZ_AWGA01000057.1"/>
</dbReference>
<dbReference type="InterPro" id="IPR001564">
    <property type="entry name" value="Nucleoside_diP_kinase"/>
</dbReference>
<evidence type="ECO:0000256" key="11">
    <source>
        <dbReference type="ARBA" id="ARBA00022840"/>
    </source>
</evidence>
<dbReference type="AlphaFoldDB" id="A0AB94IC79"/>
<comment type="similarity">
    <text evidence="2 14 15 16">Belongs to the NDK family.</text>
</comment>
<keyword evidence="8 14" id="KW-0479">Metal-binding</keyword>
<evidence type="ECO:0000256" key="5">
    <source>
        <dbReference type="ARBA" id="ARBA00022490"/>
    </source>
</evidence>
<feature type="binding site" evidence="14 15">
    <location>
        <position position="87"/>
    </location>
    <ligand>
        <name>ATP</name>
        <dbReference type="ChEBI" id="CHEBI:30616"/>
    </ligand>
</feature>
<feature type="domain" description="Nucleoside diphosphate kinase-like" evidence="17">
    <location>
        <begin position="3"/>
        <end position="140"/>
    </location>
</feature>
<evidence type="ECO:0000256" key="14">
    <source>
        <dbReference type="HAMAP-Rule" id="MF_00451"/>
    </source>
</evidence>
<dbReference type="SMART" id="SM00562">
    <property type="entry name" value="NDK"/>
    <property type="match status" value="1"/>
</dbReference>
<dbReference type="PANTHER" id="PTHR46161:SF3">
    <property type="entry name" value="NUCLEOSIDE DIPHOSPHATE KINASE DDB_G0292928-RELATED"/>
    <property type="match status" value="1"/>
</dbReference>
<evidence type="ECO:0000313" key="19">
    <source>
        <dbReference type="Proteomes" id="UP000506160"/>
    </source>
</evidence>
<name>A0AB94IC79_9GAMM</name>
<dbReference type="SUPFAM" id="SSF54919">
    <property type="entry name" value="Nucleoside diphosphate kinase, NDK"/>
    <property type="match status" value="1"/>
</dbReference>
<dbReference type="GO" id="GO:0005737">
    <property type="term" value="C:cytoplasm"/>
    <property type="evidence" value="ECO:0007669"/>
    <property type="project" value="UniProtKB-SubCell"/>
</dbReference>
<dbReference type="Pfam" id="PF00334">
    <property type="entry name" value="NDK"/>
    <property type="match status" value="1"/>
</dbReference>
<evidence type="ECO:0000256" key="4">
    <source>
        <dbReference type="ARBA" id="ARBA00017632"/>
    </source>
</evidence>
<keyword evidence="12 14" id="KW-0460">Magnesium</keyword>
<gene>
    <name evidence="14" type="primary">ndk</name>
    <name evidence="18" type="ORF">O970_05750</name>
</gene>
<keyword evidence="19" id="KW-1185">Reference proteome</keyword>
<dbReference type="FunFam" id="3.30.70.141:FF:000001">
    <property type="entry name" value="Nucleoside diphosphate kinase"/>
    <property type="match status" value="1"/>
</dbReference>
<dbReference type="GO" id="GO:0005524">
    <property type="term" value="F:ATP binding"/>
    <property type="evidence" value="ECO:0007669"/>
    <property type="project" value="UniProtKB-UniRule"/>
</dbReference>
<dbReference type="Gene3D" id="3.30.70.141">
    <property type="entry name" value="Nucleoside diphosphate kinase-like domain"/>
    <property type="match status" value="1"/>
</dbReference>
<sequence>MVMERTLCIIKPNAVRKNLIGAINLRLEQAHFTIVAIKMIHLTTEQAAGFYIEHEGKPFFNNLIRFMTSAPVVIQVLEAENAVARYRELMGATDPSKAAAGTLRADFADSLRENAVHGSDSHTAAAREIAYFFADSEICA</sequence>
<evidence type="ECO:0000256" key="12">
    <source>
        <dbReference type="ARBA" id="ARBA00022842"/>
    </source>
</evidence>
<evidence type="ECO:0000256" key="10">
    <source>
        <dbReference type="ARBA" id="ARBA00022777"/>
    </source>
</evidence>
<accession>A0AB94IC79</accession>
<evidence type="ECO:0000256" key="3">
    <source>
        <dbReference type="ARBA" id="ARBA00012966"/>
    </source>
</evidence>
<feature type="binding site" evidence="14 15">
    <location>
        <position position="11"/>
    </location>
    <ligand>
        <name>ATP</name>
        <dbReference type="ChEBI" id="CHEBI:30616"/>
    </ligand>
</feature>
<dbReference type="GO" id="GO:0004550">
    <property type="term" value="F:nucleoside diphosphate kinase activity"/>
    <property type="evidence" value="ECO:0007669"/>
    <property type="project" value="UniProtKB-UniRule"/>
</dbReference>
<dbReference type="PANTHER" id="PTHR46161">
    <property type="entry name" value="NUCLEOSIDE DIPHOSPHATE KINASE"/>
    <property type="match status" value="1"/>
</dbReference>
<keyword evidence="11 14" id="KW-0067">ATP-binding</keyword>
<organism evidence="18 19">
    <name type="scientific">Candidatus Schmidhempelia bombi str. Bimp</name>
    <dbReference type="NCBI Taxonomy" id="1387197"/>
    <lineage>
        <taxon>Bacteria</taxon>
        <taxon>Pseudomonadati</taxon>
        <taxon>Pseudomonadota</taxon>
        <taxon>Gammaproteobacteria</taxon>
        <taxon>Orbales</taxon>
        <taxon>Orbaceae</taxon>
        <taxon>Candidatus Schmidhempelia</taxon>
    </lineage>
</organism>
<dbReference type="NCBIfam" id="NF001908">
    <property type="entry name" value="PRK00668.1"/>
    <property type="match status" value="1"/>
</dbReference>
<comment type="function">
    <text evidence="14">Major role in the synthesis of nucleoside triphosphates other than ATP. The ATP gamma phosphate is transferred to the NDP beta phosphate via a ping-pong mechanism, using a phosphorylated active-site intermediate.</text>
</comment>
<comment type="cofactor">
    <cofactor evidence="14">
        <name>Mg(2+)</name>
        <dbReference type="ChEBI" id="CHEBI:18420"/>
    </cofactor>
</comment>
<evidence type="ECO:0000256" key="9">
    <source>
        <dbReference type="ARBA" id="ARBA00022741"/>
    </source>
</evidence>
<keyword evidence="10 14" id="KW-0418">Kinase</keyword>
<dbReference type="GO" id="GO:0006183">
    <property type="term" value="P:GTP biosynthetic process"/>
    <property type="evidence" value="ECO:0007669"/>
    <property type="project" value="UniProtKB-UniRule"/>
</dbReference>
<dbReference type="EC" id="2.7.4.6" evidence="3 14"/>
<evidence type="ECO:0000256" key="6">
    <source>
        <dbReference type="ARBA" id="ARBA00022553"/>
    </source>
</evidence>
<feature type="binding site" evidence="14 15">
    <location>
        <position position="114"/>
    </location>
    <ligand>
        <name>ATP</name>
        <dbReference type="ChEBI" id="CHEBI:30616"/>
    </ligand>
</feature>
<dbReference type="EMBL" id="AWGA01000057">
    <property type="protein sequence ID" value="TEA27015.1"/>
    <property type="molecule type" value="Genomic_DNA"/>
</dbReference>
<dbReference type="GO" id="GO:0006228">
    <property type="term" value="P:UTP biosynthetic process"/>
    <property type="evidence" value="ECO:0007669"/>
    <property type="project" value="UniProtKB-UniRule"/>
</dbReference>
<comment type="subunit">
    <text evidence="14">Homotetramer.</text>
</comment>
<protein>
    <recommendedName>
        <fullName evidence="4 14">Nucleoside diphosphate kinase</fullName>
        <shortName evidence="14">NDK</shortName>
        <shortName evidence="14">NDP kinase</shortName>
        <ecNumber evidence="3 14">2.7.4.6</ecNumber>
    </recommendedName>
    <alternativeName>
        <fullName evidence="14">Nucleoside-2-P kinase</fullName>
    </alternativeName>
</protein>
<keyword evidence="6 14" id="KW-0597">Phosphoprotein</keyword>
<keyword evidence="13 14" id="KW-0546">Nucleotide metabolism</keyword>
<evidence type="ECO:0000256" key="2">
    <source>
        <dbReference type="ARBA" id="ARBA00008142"/>
    </source>
</evidence>
<reference evidence="18 19" key="1">
    <citation type="journal article" date="2014" name="Appl. Environ. Microbiol.">
        <title>Genomic features of a bumble bee symbiont reflect its host environment.</title>
        <authorList>
            <person name="Martinson V.G."/>
            <person name="Magoc T."/>
            <person name="Koch H."/>
            <person name="Salzberg S.L."/>
            <person name="Moran N.A."/>
        </authorList>
    </citation>
    <scope>NUCLEOTIDE SEQUENCE [LARGE SCALE GENOMIC DNA]</scope>
    <source>
        <strain evidence="18 19">Bimp</strain>
    </source>
</reference>
<dbReference type="PROSITE" id="PS51374">
    <property type="entry name" value="NDPK_LIKE"/>
    <property type="match status" value="1"/>
</dbReference>
<dbReference type="CDD" id="cd04413">
    <property type="entry name" value="NDPk_I"/>
    <property type="match status" value="1"/>
</dbReference>
<dbReference type="PRINTS" id="PR01243">
    <property type="entry name" value="NUCDPKINASE"/>
</dbReference>
<dbReference type="InterPro" id="IPR034907">
    <property type="entry name" value="NDK-like_dom"/>
</dbReference>
<dbReference type="HAMAP" id="MF_00451">
    <property type="entry name" value="NDP_kinase"/>
    <property type="match status" value="1"/>
</dbReference>
<feature type="binding site" evidence="14 15">
    <location>
        <position position="93"/>
    </location>
    <ligand>
        <name>ATP</name>
        <dbReference type="ChEBI" id="CHEBI:30616"/>
    </ligand>
</feature>
<keyword evidence="5 14" id="KW-0963">Cytoplasm</keyword>
<comment type="catalytic activity">
    <reaction evidence="14">
        <text>a 2'-deoxyribonucleoside 5'-diphosphate + ATP = a 2'-deoxyribonucleoside 5'-triphosphate + ADP</text>
        <dbReference type="Rhea" id="RHEA:44640"/>
        <dbReference type="ChEBI" id="CHEBI:30616"/>
        <dbReference type="ChEBI" id="CHEBI:61560"/>
        <dbReference type="ChEBI" id="CHEBI:73316"/>
        <dbReference type="ChEBI" id="CHEBI:456216"/>
        <dbReference type="EC" id="2.7.4.6"/>
    </reaction>
</comment>
<feature type="binding site" evidence="14 15">
    <location>
        <position position="59"/>
    </location>
    <ligand>
        <name>ATP</name>
        <dbReference type="ChEBI" id="CHEBI:30616"/>
    </ligand>
</feature>
<evidence type="ECO:0000256" key="15">
    <source>
        <dbReference type="PROSITE-ProRule" id="PRU00706"/>
    </source>
</evidence>
<feature type="binding site" evidence="14 15">
    <location>
        <position position="104"/>
    </location>
    <ligand>
        <name>ATP</name>
        <dbReference type="ChEBI" id="CHEBI:30616"/>
    </ligand>
</feature>
<keyword evidence="7 14" id="KW-0808">Transferase</keyword>
<comment type="subcellular location">
    <subcellularLocation>
        <location evidence="1 14">Cytoplasm</location>
    </subcellularLocation>
</comment>
<feature type="active site" description="Pros-phosphohistidine intermediate" evidence="14 15">
    <location>
        <position position="117"/>
    </location>
</feature>
<dbReference type="InterPro" id="IPR036850">
    <property type="entry name" value="NDK-like_dom_sf"/>
</dbReference>
<evidence type="ECO:0000256" key="8">
    <source>
        <dbReference type="ARBA" id="ARBA00022723"/>
    </source>
</evidence>
<keyword evidence="9 14" id="KW-0547">Nucleotide-binding</keyword>
<dbReference type="GO" id="GO:0046872">
    <property type="term" value="F:metal ion binding"/>
    <property type="evidence" value="ECO:0007669"/>
    <property type="project" value="UniProtKB-KW"/>
</dbReference>
<comment type="caution">
    <text evidence="18">The sequence shown here is derived from an EMBL/GenBank/DDBJ whole genome shotgun (WGS) entry which is preliminary data.</text>
</comment>
<evidence type="ECO:0000259" key="17">
    <source>
        <dbReference type="SMART" id="SM00562"/>
    </source>
</evidence>
<dbReference type="GO" id="GO:0006241">
    <property type="term" value="P:CTP biosynthetic process"/>
    <property type="evidence" value="ECO:0007669"/>
    <property type="project" value="UniProtKB-UniRule"/>
</dbReference>
<evidence type="ECO:0000256" key="1">
    <source>
        <dbReference type="ARBA" id="ARBA00004496"/>
    </source>
</evidence>
<dbReference type="Proteomes" id="UP000506160">
    <property type="component" value="Unassembled WGS sequence"/>
</dbReference>
<evidence type="ECO:0000313" key="18">
    <source>
        <dbReference type="EMBL" id="TEA27015.1"/>
    </source>
</evidence>
<comment type="catalytic activity">
    <reaction evidence="14">
        <text>a ribonucleoside 5'-diphosphate + ATP = a ribonucleoside 5'-triphosphate + ADP</text>
        <dbReference type="Rhea" id="RHEA:18113"/>
        <dbReference type="ChEBI" id="CHEBI:30616"/>
        <dbReference type="ChEBI" id="CHEBI:57930"/>
        <dbReference type="ChEBI" id="CHEBI:61557"/>
        <dbReference type="ChEBI" id="CHEBI:456216"/>
        <dbReference type="EC" id="2.7.4.6"/>
    </reaction>
</comment>
<evidence type="ECO:0000256" key="13">
    <source>
        <dbReference type="ARBA" id="ARBA00023080"/>
    </source>
</evidence>
<proteinExistence type="inferred from homology"/>